<dbReference type="InterPro" id="IPR013083">
    <property type="entry name" value="Znf_RING/FYVE/PHD"/>
</dbReference>
<accession>A0A0L0FW32</accession>
<feature type="region of interest" description="Disordered" evidence="2">
    <location>
        <begin position="230"/>
        <end position="254"/>
    </location>
</feature>
<dbReference type="OrthoDB" id="24645at2759"/>
<evidence type="ECO:0000256" key="1">
    <source>
        <dbReference type="PROSITE-ProRule" id="PRU00175"/>
    </source>
</evidence>
<evidence type="ECO:0000313" key="5">
    <source>
        <dbReference type="Proteomes" id="UP000054560"/>
    </source>
</evidence>
<feature type="compositionally biased region" description="Polar residues" evidence="2">
    <location>
        <begin position="307"/>
        <end position="319"/>
    </location>
</feature>
<dbReference type="STRING" id="667725.A0A0L0FW32"/>
<evidence type="ECO:0000256" key="2">
    <source>
        <dbReference type="SAM" id="MobiDB-lite"/>
    </source>
</evidence>
<keyword evidence="1" id="KW-0863">Zinc-finger</keyword>
<feature type="compositionally biased region" description="Basic and acidic residues" evidence="2">
    <location>
        <begin position="554"/>
        <end position="568"/>
    </location>
</feature>
<feature type="region of interest" description="Disordered" evidence="2">
    <location>
        <begin position="438"/>
        <end position="520"/>
    </location>
</feature>
<dbReference type="Gene3D" id="3.30.40.10">
    <property type="entry name" value="Zinc/RING finger domain, C3HC4 (zinc finger)"/>
    <property type="match status" value="1"/>
</dbReference>
<feature type="compositionally biased region" description="Low complexity" evidence="2">
    <location>
        <begin position="336"/>
        <end position="353"/>
    </location>
</feature>
<organism evidence="4 5">
    <name type="scientific">Sphaeroforma arctica JP610</name>
    <dbReference type="NCBI Taxonomy" id="667725"/>
    <lineage>
        <taxon>Eukaryota</taxon>
        <taxon>Ichthyosporea</taxon>
        <taxon>Ichthyophonida</taxon>
        <taxon>Sphaeroforma</taxon>
    </lineage>
</organism>
<evidence type="ECO:0000313" key="4">
    <source>
        <dbReference type="EMBL" id="KNC80771.1"/>
    </source>
</evidence>
<dbReference type="Pfam" id="PF21202">
    <property type="entry name" value="SLX1_C"/>
    <property type="match status" value="1"/>
</dbReference>
<dbReference type="AlphaFoldDB" id="A0A0L0FW32"/>
<feature type="region of interest" description="Disordered" evidence="2">
    <location>
        <begin position="272"/>
        <end position="359"/>
    </location>
</feature>
<feature type="region of interest" description="Disordered" evidence="2">
    <location>
        <begin position="536"/>
        <end position="583"/>
    </location>
</feature>
<feature type="compositionally biased region" description="Polar residues" evidence="2">
    <location>
        <begin position="759"/>
        <end position="772"/>
    </location>
</feature>
<feature type="compositionally biased region" description="Low complexity" evidence="2">
    <location>
        <begin position="291"/>
        <end position="305"/>
    </location>
</feature>
<dbReference type="GeneID" id="25907384"/>
<dbReference type="EMBL" id="KQ242110">
    <property type="protein sequence ID" value="KNC80771.1"/>
    <property type="molecule type" value="Genomic_DNA"/>
</dbReference>
<protein>
    <recommendedName>
        <fullName evidence="3">RING-type domain-containing protein</fullName>
    </recommendedName>
</protein>
<feature type="compositionally biased region" description="Basic residues" evidence="2">
    <location>
        <begin position="544"/>
        <end position="553"/>
    </location>
</feature>
<dbReference type="SUPFAM" id="SSF57850">
    <property type="entry name" value="RING/U-box"/>
    <property type="match status" value="1"/>
</dbReference>
<keyword evidence="1" id="KW-0862">Zinc</keyword>
<dbReference type="InterPro" id="IPR001841">
    <property type="entry name" value="Znf_RING"/>
</dbReference>
<feature type="compositionally biased region" description="Polar residues" evidence="2">
    <location>
        <begin position="453"/>
        <end position="463"/>
    </location>
</feature>
<gene>
    <name evidence="4" type="ORF">SARC_06880</name>
</gene>
<dbReference type="InterPro" id="IPR048749">
    <property type="entry name" value="SLX1_C"/>
</dbReference>
<name>A0A0L0FW32_9EUKA</name>
<dbReference type="RefSeq" id="XP_014154673.1">
    <property type="nucleotide sequence ID" value="XM_014299198.1"/>
</dbReference>
<feature type="region of interest" description="Disordered" evidence="2">
    <location>
        <begin position="756"/>
        <end position="825"/>
    </location>
</feature>
<sequence>MGGHWVNDRYATDFCHHVQAPAHMRILFGPIRWLKSTAASDDDLQHADIDYEYTCLVCLDDIDLNDPTIRWLGCGREKCRMRTHMGCLANWFLKDDPTHLLPVTGTCPLCREKLRWGDLIQKYGDAHRVETSDGISVPFPIQNIYDLQIICHHVHSYHEYRMYSKRKGRRKKAADETVETPPKRNHPTETDTDVRHASGAVIDIDATPHISGIFDELDLSSPKPLLQRLQTQRRKDGAKATQRRPRSAVDLFPTSRSDTSFANLYQSINTGIEADTNTRPSTHTCTRRDTTTTTSDTSNRNSINDVLSATVNPRSTTLVNARGSPNAHPKTETRRSASTSTSINTNTNTNTNSQSGVTVDVELLPEIDSRTSLGSRHRDSLTSVRSGSAVARAQRENVTIDTDHAPVPSHSPPFAFGTQRQMSHTPCDLTLTGAVRNIYDSGSPANEAERSPQALSPSTNTSGDRNRECSRYAGTDISGNRNREGSRYTGTGTAADKSREGNKSVDIRADSESPCARAHSTRIRLPMSVVGSAVRPCVSPGGHGAKRRLKHRDAHSEAPAHPRADKAVDSVGAAPSRKHRLVSNKKEPIVIDSSDSDTDVVRRPKSTASAGIRSVFAYVSNSPLSPTRSRRQLDGKKEVHLYNQKGDSHAPKYMYGPQSPRHGRLNTRTHPSSRTDARASSHAQMDVLTDPSQQAKSPAKTPRLRTYVALNVDAPVSQTRHSPVLIASRKLNTDEQDITNQQQNITNQQQNITNQQQNLNHETPSSSKSPGLNVSGGRNCRTTAAERGDQRGPTVVLEGQSSDSEDDSMYGKLSLRERLDIAGQS</sequence>
<feature type="region of interest" description="Disordered" evidence="2">
    <location>
        <begin position="165"/>
        <end position="191"/>
    </location>
</feature>
<dbReference type="eggNOG" id="KOG3005">
    <property type="taxonomic scope" value="Eukaryota"/>
</dbReference>
<keyword evidence="5" id="KW-1185">Reference proteome</keyword>
<reference evidence="4 5" key="1">
    <citation type="submission" date="2011-02" db="EMBL/GenBank/DDBJ databases">
        <title>The Genome Sequence of Sphaeroforma arctica JP610.</title>
        <authorList>
            <consortium name="The Broad Institute Genome Sequencing Platform"/>
            <person name="Russ C."/>
            <person name="Cuomo C."/>
            <person name="Young S.K."/>
            <person name="Zeng Q."/>
            <person name="Gargeya S."/>
            <person name="Alvarado L."/>
            <person name="Berlin A."/>
            <person name="Chapman S.B."/>
            <person name="Chen Z."/>
            <person name="Freedman E."/>
            <person name="Gellesch M."/>
            <person name="Goldberg J."/>
            <person name="Griggs A."/>
            <person name="Gujja S."/>
            <person name="Heilman E."/>
            <person name="Heiman D."/>
            <person name="Howarth C."/>
            <person name="Mehta T."/>
            <person name="Neiman D."/>
            <person name="Pearson M."/>
            <person name="Roberts A."/>
            <person name="Saif S."/>
            <person name="Shea T."/>
            <person name="Shenoy N."/>
            <person name="Sisk P."/>
            <person name="Stolte C."/>
            <person name="Sykes S."/>
            <person name="White J."/>
            <person name="Yandava C."/>
            <person name="Burger G."/>
            <person name="Gray M.W."/>
            <person name="Holland P.W.H."/>
            <person name="King N."/>
            <person name="Lang F.B.F."/>
            <person name="Roger A.J."/>
            <person name="Ruiz-Trillo I."/>
            <person name="Haas B."/>
            <person name="Nusbaum C."/>
            <person name="Birren B."/>
        </authorList>
    </citation>
    <scope>NUCLEOTIDE SEQUENCE [LARGE SCALE GENOMIC DNA]</scope>
    <source>
        <strain evidence="4 5">JP610</strain>
    </source>
</reference>
<feature type="region of interest" description="Disordered" evidence="2">
    <location>
        <begin position="371"/>
        <end position="392"/>
    </location>
</feature>
<keyword evidence="1" id="KW-0479">Metal-binding</keyword>
<dbReference type="PROSITE" id="PS50089">
    <property type="entry name" value="ZF_RING_2"/>
    <property type="match status" value="1"/>
</dbReference>
<feature type="domain" description="RING-type" evidence="3">
    <location>
        <begin position="55"/>
        <end position="111"/>
    </location>
</feature>
<feature type="region of interest" description="Disordered" evidence="2">
    <location>
        <begin position="644"/>
        <end position="702"/>
    </location>
</feature>
<feature type="compositionally biased region" description="Polar residues" evidence="2">
    <location>
        <begin position="272"/>
        <end position="281"/>
    </location>
</feature>
<dbReference type="Proteomes" id="UP000054560">
    <property type="component" value="Unassembled WGS sequence"/>
</dbReference>
<dbReference type="GO" id="GO:0008270">
    <property type="term" value="F:zinc ion binding"/>
    <property type="evidence" value="ECO:0007669"/>
    <property type="project" value="UniProtKB-KW"/>
</dbReference>
<evidence type="ECO:0000259" key="3">
    <source>
        <dbReference type="PROSITE" id="PS50089"/>
    </source>
</evidence>
<feature type="compositionally biased region" description="Basic and acidic residues" evidence="2">
    <location>
        <begin position="814"/>
        <end position="825"/>
    </location>
</feature>
<proteinExistence type="predicted"/>
<feature type="compositionally biased region" description="Basic and acidic residues" evidence="2">
    <location>
        <begin position="496"/>
        <end position="511"/>
    </location>
</feature>